<dbReference type="InterPro" id="IPR036915">
    <property type="entry name" value="Cyclin-like_sf"/>
</dbReference>
<dbReference type="FunFam" id="1.10.472.10:FF:000355">
    <property type="entry name" value="Cyclin protein 2"/>
    <property type="match status" value="1"/>
</dbReference>
<feature type="region of interest" description="Disordered" evidence="3">
    <location>
        <begin position="19"/>
        <end position="78"/>
    </location>
</feature>
<dbReference type="SMART" id="SM01332">
    <property type="entry name" value="Cyclin_C"/>
    <property type="match status" value="1"/>
</dbReference>
<dbReference type="Pfam" id="PF02984">
    <property type="entry name" value="Cyclin_C"/>
    <property type="match status" value="1"/>
</dbReference>
<evidence type="ECO:0000256" key="2">
    <source>
        <dbReference type="RuleBase" id="RU000383"/>
    </source>
</evidence>
<dbReference type="CDD" id="cd20542">
    <property type="entry name" value="CYCLIN_CNTD2"/>
    <property type="match status" value="1"/>
</dbReference>
<dbReference type="AlphaFoldDB" id="A0A7J7SHC6"/>
<dbReference type="Pfam" id="PF00134">
    <property type="entry name" value="Cyclin_N"/>
    <property type="match status" value="1"/>
</dbReference>
<evidence type="ECO:0000313" key="6">
    <source>
        <dbReference type="EMBL" id="KAF6287811.1"/>
    </source>
</evidence>
<dbReference type="InterPro" id="IPR039361">
    <property type="entry name" value="Cyclin"/>
</dbReference>
<dbReference type="EMBL" id="JACAGC010000022">
    <property type="protein sequence ID" value="KAF6287811.1"/>
    <property type="molecule type" value="Genomic_DNA"/>
</dbReference>
<evidence type="ECO:0000259" key="5">
    <source>
        <dbReference type="SMART" id="SM01332"/>
    </source>
</evidence>
<feature type="domain" description="Cyclin C-terminal" evidence="5">
    <location>
        <begin position="223"/>
        <end position="335"/>
    </location>
</feature>
<dbReference type="FunFam" id="1.10.472.10:FF:000098">
    <property type="entry name" value="Cyclin N-terminal domain containing 2"/>
    <property type="match status" value="1"/>
</dbReference>
<accession>A0A7J7SHC6</accession>
<dbReference type="Gene3D" id="1.10.472.10">
    <property type="entry name" value="Cyclin-like"/>
    <property type="match status" value="2"/>
</dbReference>
<sequence>MRCAQRACARAHLKRLPRVHAPAGRGGGSVSPPTPASRMLSPTASLDSEPPRAPASDGIPAGTSVSPGLSERPPGSCAPPGLEEALSALGLQGEREYAGDIFTEVLVCRALPGRALPRTVTPEMRALVVDWLVQVHEYLGLAGDTLYLAVHLLDSYLRVGRVRLHRLQLLGVACLFVACKMEECVLPEPASLCLLGAGSFSQAELLRAERRILSRLDFRLHHPGPLLCLGLLTAVAGSSSQVILLATYFLELSLLEAEAARWEPGRRAAAALSLAHRVLNGAGSGQEPALYSPAELSPLEPCMARAALRGPAPGRAAIFLKYARPQCQGTSLAAACLLRRPQPGPP</sequence>
<comment type="caution">
    <text evidence="6">The sequence shown here is derived from an EMBL/GenBank/DDBJ whole genome shotgun (WGS) entry which is preliminary data.</text>
</comment>
<dbReference type="InterPro" id="IPR006671">
    <property type="entry name" value="Cyclin_N"/>
</dbReference>
<dbReference type="InterPro" id="IPR004367">
    <property type="entry name" value="Cyclin_C-dom"/>
</dbReference>
<dbReference type="InterPro" id="IPR013763">
    <property type="entry name" value="Cyclin-like_dom"/>
</dbReference>
<comment type="similarity">
    <text evidence="2">Belongs to the cyclin family.</text>
</comment>
<evidence type="ECO:0000256" key="1">
    <source>
        <dbReference type="ARBA" id="ARBA00023127"/>
    </source>
</evidence>
<evidence type="ECO:0008006" key="8">
    <source>
        <dbReference type="Google" id="ProtNLM"/>
    </source>
</evidence>
<dbReference type="PANTHER" id="PTHR10177">
    <property type="entry name" value="CYCLINS"/>
    <property type="match status" value="1"/>
</dbReference>
<dbReference type="SMART" id="SM00385">
    <property type="entry name" value="CYCLIN"/>
    <property type="match status" value="1"/>
</dbReference>
<name>A0A7J7SHC6_RHIFE</name>
<dbReference type="SUPFAM" id="SSF47954">
    <property type="entry name" value="Cyclin-like"/>
    <property type="match status" value="2"/>
</dbReference>
<organism evidence="6 7">
    <name type="scientific">Rhinolophus ferrumequinum</name>
    <name type="common">Greater horseshoe bat</name>
    <dbReference type="NCBI Taxonomy" id="59479"/>
    <lineage>
        <taxon>Eukaryota</taxon>
        <taxon>Metazoa</taxon>
        <taxon>Chordata</taxon>
        <taxon>Craniata</taxon>
        <taxon>Vertebrata</taxon>
        <taxon>Euteleostomi</taxon>
        <taxon>Mammalia</taxon>
        <taxon>Eutheria</taxon>
        <taxon>Laurasiatheria</taxon>
        <taxon>Chiroptera</taxon>
        <taxon>Yinpterochiroptera</taxon>
        <taxon>Rhinolophoidea</taxon>
        <taxon>Rhinolophidae</taxon>
        <taxon>Rhinolophinae</taxon>
        <taxon>Rhinolophus</taxon>
    </lineage>
</organism>
<dbReference type="Proteomes" id="UP000585614">
    <property type="component" value="Unassembled WGS sequence"/>
</dbReference>
<reference evidence="6 7" key="1">
    <citation type="journal article" date="2020" name="Nature">
        <title>Six reference-quality genomes reveal evolution of bat adaptations.</title>
        <authorList>
            <person name="Jebb D."/>
            <person name="Huang Z."/>
            <person name="Pippel M."/>
            <person name="Hughes G.M."/>
            <person name="Lavrichenko K."/>
            <person name="Devanna P."/>
            <person name="Winkler S."/>
            <person name="Jermiin L.S."/>
            <person name="Skirmuntt E.C."/>
            <person name="Katzourakis A."/>
            <person name="Burkitt-Gray L."/>
            <person name="Ray D.A."/>
            <person name="Sullivan K.A.M."/>
            <person name="Roscito J.G."/>
            <person name="Kirilenko B.M."/>
            <person name="Davalos L.M."/>
            <person name="Corthals A.P."/>
            <person name="Power M.L."/>
            <person name="Jones G."/>
            <person name="Ransome R.D."/>
            <person name="Dechmann D.K.N."/>
            <person name="Locatelli A.G."/>
            <person name="Puechmaille S.J."/>
            <person name="Fedrigo O."/>
            <person name="Jarvis E.D."/>
            <person name="Hiller M."/>
            <person name="Vernes S.C."/>
            <person name="Myers E.W."/>
            <person name="Teeling E.C."/>
        </authorList>
    </citation>
    <scope>NUCLEOTIDE SEQUENCE [LARGE SCALE GENOMIC DNA]</scope>
    <source>
        <strain evidence="6">MRhiFer1</strain>
        <tissue evidence="6">Lung</tissue>
    </source>
</reference>
<feature type="domain" description="Cyclin-like" evidence="4">
    <location>
        <begin position="130"/>
        <end position="214"/>
    </location>
</feature>
<evidence type="ECO:0000256" key="3">
    <source>
        <dbReference type="SAM" id="MobiDB-lite"/>
    </source>
</evidence>
<protein>
    <recommendedName>
        <fullName evidence="8">Cyclin P</fullName>
    </recommendedName>
</protein>
<evidence type="ECO:0000259" key="4">
    <source>
        <dbReference type="SMART" id="SM00385"/>
    </source>
</evidence>
<proteinExistence type="inferred from homology"/>
<evidence type="ECO:0000313" key="7">
    <source>
        <dbReference type="Proteomes" id="UP000585614"/>
    </source>
</evidence>
<keyword evidence="1 2" id="KW-0195">Cyclin</keyword>
<gene>
    <name evidence="6" type="ORF">mRhiFer1_003107</name>
</gene>